<feature type="compositionally biased region" description="Basic and acidic residues" evidence="1">
    <location>
        <begin position="130"/>
        <end position="145"/>
    </location>
</feature>
<organism evidence="2 3">
    <name type="scientific">Tieghemiomyces parasiticus</name>
    <dbReference type="NCBI Taxonomy" id="78921"/>
    <lineage>
        <taxon>Eukaryota</taxon>
        <taxon>Fungi</taxon>
        <taxon>Fungi incertae sedis</taxon>
        <taxon>Zoopagomycota</taxon>
        <taxon>Kickxellomycotina</taxon>
        <taxon>Dimargaritomycetes</taxon>
        <taxon>Dimargaritales</taxon>
        <taxon>Dimargaritaceae</taxon>
        <taxon>Tieghemiomyces</taxon>
    </lineage>
</organism>
<dbReference type="Proteomes" id="UP001150569">
    <property type="component" value="Unassembled WGS sequence"/>
</dbReference>
<sequence>METPHFPFEMGEAVDEGLELVRWPQRTGSFYLPHLSVHSLPAAFSVVGTGKHRLVHLLARRRIHLDLIKRLDPLLAVARAAHRPPVERRASEGSDLADRLAYLNLLSGKAKLPPPSPSLPSKSLPNDSAPLEHLRQSVERSRSSERGLYLHGPAGLGKSHTAYYLAAHYRRLIADTRVVYLAQADEGWEEGDKASALHRLLDELEGSFHRDPPVVRELNRLRKMMALGTSPHITVGCLPFLWERIDAYSRGQGLAVLWVYDHWDTAKADADILPTAARYFLAHPSHVTVVVGRTPQAPEGLALSVAAFTSFGPGFTVSEARTYLQIPPDRTVNLTPNWPLTTEQWRTLTSYTNLVPGELRWMSKFRAAAAKDEPFSTWLPDWLAIRRAELLGNHLEFLATRSAGQLEAFHRVVSMFTQTGQIPATTSATALDSAVMSLTLPNLPATVVPPATLYFIHPLAETVITNLHREADPGLPAVAHYILHADFLTTTKGTVAEKYVHWCLQHYRRFTFPCVRLGFGLTSRPATLVIQSDACEVTTLHILADLAPYCHQRRRSGPSSDRSTVFLPQASNFPKFDWAVWHAPTARLYLCQMKAGKEVQRYITKLTADDVMEWSKETGVKYDDIRVVWVVARDMFELLQGKRFQEKDGRYPIQRQYVTSFQDNPDWPALNELQRYE</sequence>
<dbReference type="Gene3D" id="3.40.50.300">
    <property type="entry name" value="P-loop containing nucleotide triphosphate hydrolases"/>
    <property type="match status" value="1"/>
</dbReference>
<accession>A0A9W8AAQ2</accession>
<dbReference type="InterPro" id="IPR027417">
    <property type="entry name" value="P-loop_NTPase"/>
</dbReference>
<dbReference type="AlphaFoldDB" id="A0A9W8AAQ2"/>
<proteinExistence type="predicted"/>
<evidence type="ECO:0000313" key="2">
    <source>
        <dbReference type="EMBL" id="KAJ1927126.1"/>
    </source>
</evidence>
<evidence type="ECO:0000256" key="1">
    <source>
        <dbReference type="SAM" id="MobiDB-lite"/>
    </source>
</evidence>
<reference evidence="2" key="1">
    <citation type="submission" date="2022-07" db="EMBL/GenBank/DDBJ databases">
        <title>Phylogenomic reconstructions and comparative analyses of Kickxellomycotina fungi.</title>
        <authorList>
            <person name="Reynolds N.K."/>
            <person name="Stajich J.E."/>
            <person name="Barry K."/>
            <person name="Grigoriev I.V."/>
            <person name="Crous P."/>
            <person name="Smith M.E."/>
        </authorList>
    </citation>
    <scope>NUCLEOTIDE SEQUENCE</scope>
    <source>
        <strain evidence="2">RSA 861</strain>
    </source>
</reference>
<name>A0A9W8AAQ2_9FUNG</name>
<protein>
    <submittedName>
        <fullName evidence="2">Uncharacterized protein</fullName>
    </submittedName>
</protein>
<dbReference type="SUPFAM" id="SSF52540">
    <property type="entry name" value="P-loop containing nucleoside triphosphate hydrolases"/>
    <property type="match status" value="1"/>
</dbReference>
<comment type="caution">
    <text evidence="2">The sequence shown here is derived from an EMBL/GenBank/DDBJ whole genome shotgun (WGS) entry which is preliminary data.</text>
</comment>
<keyword evidence="3" id="KW-1185">Reference proteome</keyword>
<dbReference type="OrthoDB" id="2303713at2759"/>
<gene>
    <name evidence="2" type="ORF">IWQ60_003209</name>
</gene>
<dbReference type="EMBL" id="JANBPT010000133">
    <property type="protein sequence ID" value="KAJ1927126.1"/>
    <property type="molecule type" value="Genomic_DNA"/>
</dbReference>
<feature type="region of interest" description="Disordered" evidence="1">
    <location>
        <begin position="113"/>
        <end position="145"/>
    </location>
</feature>
<evidence type="ECO:0000313" key="3">
    <source>
        <dbReference type="Proteomes" id="UP001150569"/>
    </source>
</evidence>